<dbReference type="InterPro" id="IPR000629">
    <property type="entry name" value="RNA-helicase_DEAD-box_CS"/>
</dbReference>
<dbReference type="EMBL" id="JACBGI020000002">
    <property type="protein sequence ID" value="MBF6057100.1"/>
    <property type="molecule type" value="Genomic_DNA"/>
</dbReference>
<dbReference type="CDD" id="cd00268">
    <property type="entry name" value="DEADc"/>
    <property type="match status" value="1"/>
</dbReference>
<comment type="similarity">
    <text evidence="5 7">Belongs to the DEAD box helicase family.</text>
</comment>
<dbReference type="Pfam" id="PF00271">
    <property type="entry name" value="Helicase_C"/>
    <property type="match status" value="1"/>
</dbReference>
<dbReference type="Proteomes" id="UP001193680">
    <property type="component" value="Unassembled WGS sequence"/>
</dbReference>
<evidence type="ECO:0000259" key="9">
    <source>
        <dbReference type="PROSITE" id="PS51194"/>
    </source>
</evidence>
<feature type="domain" description="Helicase ATP-binding" evidence="8">
    <location>
        <begin position="35"/>
        <end position="206"/>
    </location>
</feature>
<evidence type="ECO:0000313" key="12">
    <source>
        <dbReference type="Proteomes" id="UP001193680"/>
    </source>
</evidence>
<dbReference type="RefSeq" id="WP_194947469.1">
    <property type="nucleotide sequence ID" value="NZ_JACBGI020000002.1"/>
</dbReference>
<dbReference type="InterPro" id="IPR027417">
    <property type="entry name" value="P-loop_NTPase"/>
</dbReference>
<evidence type="ECO:0000259" key="10">
    <source>
        <dbReference type="PROSITE" id="PS51195"/>
    </source>
</evidence>
<organism evidence="11 12">
    <name type="scientific">Thiomicrorhabdus heinhorstiae</name>
    <dbReference type="NCBI Taxonomy" id="2748010"/>
    <lineage>
        <taxon>Bacteria</taxon>
        <taxon>Pseudomonadati</taxon>
        <taxon>Pseudomonadota</taxon>
        <taxon>Gammaproteobacteria</taxon>
        <taxon>Thiotrichales</taxon>
        <taxon>Piscirickettsiaceae</taxon>
        <taxon>Thiomicrorhabdus</taxon>
    </lineage>
</organism>
<evidence type="ECO:0000256" key="6">
    <source>
        <dbReference type="PROSITE-ProRule" id="PRU00552"/>
    </source>
</evidence>
<dbReference type="InterPro" id="IPR014001">
    <property type="entry name" value="Helicase_ATP-bd"/>
</dbReference>
<feature type="short sequence motif" description="Q motif" evidence="6">
    <location>
        <begin position="4"/>
        <end position="32"/>
    </location>
</feature>
<dbReference type="InterPro" id="IPR044742">
    <property type="entry name" value="DEAD/DEAH_RhlB"/>
</dbReference>
<dbReference type="PROSITE" id="PS51194">
    <property type="entry name" value="HELICASE_CTER"/>
    <property type="match status" value="1"/>
</dbReference>
<evidence type="ECO:0000256" key="1">
    <source>
        <dbReference type="ARBA" id="ARBA00022741"/>
    </source>
</evidence>
<keyword evidence="3 7" id="KW-0347">Helicase</keyword>
<gene>
    <name evidence="11" type="primary">dbpA</name>
    <name evidence="11" type="ORF">H8792_001970</name>
</gene>
<evidence type="ECO:0000313" key="11">
    <source>
        <dbReference type="EMBL" id="MBF6057100.1"/>
    </source>
</evidence>
<accession>A0ABS0BTJ2</accession>
<dbReference type="InterPro" id="IPR012677">
    <property type="entry name" value="Nucleotide-bd_a/b_plait_sf"/>
</dbReference>
<dbReference type="GO" id="GO:0016787">
    <property type="term" value="F:hydrolase activity"/>
    <property type="evidence" value="ECO:0007669"/>
    <property type="project" value="UniProtKB-KW"/>
</dbReference>
<reference evidence="11 12" key="1">
    <citation type="submission" date="2020-06" db="EMBL/GenBank/DDBJ databases">
        <authorList>
            <person name="Scott K."/>
        </authorList>
    </citation>
    <scope>NUCLEOTIDE SEQUENCE [LARGE SCALE GENOMIC DNA]</scope>
    <source>
        <strain evidence="11 12">HH1</strain>
    </source>
</reference>
<dbReference type="GO" id="GO:0003724">
    <property type="term" value="F:RNA helicase activity"/>
    <property type="evidence" value="ECO:0007669"/>
    <property type="project" value="UniProtKB-EC"/>
</dbReference>
<dbReference type="InterPro" id="IPR005580">
    <property type="entry name" value="DbpA/CsdA_RNA-bd_dom"/>
</dbReference>
<dbReference type="SUPFAM" id="SSF52540">
    <property type="entry name" value="P-loop containing nucleoside triphosphate hydrolases"/>
    <property type="match status" value="1"/>
</dbReference>
<keyword evidence="4 7" id="KW-0067">ATP-binding</keyword>
<reference evidence="11 12" key="2">
    <citation type="submission" date="2020-11" db="EMBL/GenBank/DDBJ databases">
        <title>Sulfur oxidizing isolate from Hospital Hole Sinkhole.</title>
        <authorList>
            <person name="Scott K.M."/>
        </authorList>
    </citation>
    <scope>NUCLEOTIDE SEQUENCE [LARGE SCALE GENOMIC DNA]</scope>
    <source>
        <strain evidence="11 12">HH1</strain>
    </source>
</reference>
<evidence type="ECO:0000256" key="4">
    <source>
        <dbReference type="ARBA" id="ARBA00022840"/>
    </source>
</evidence>
<dbReference type="PROSITE" id="PS51192">
    <property type="entry name" value="HELICASE_ATP_BIND_1"/>
    <property type="match status" value="1"/>
</dbReference>
<evidence type="ECO:0000256" key="7">
    <source>
        <dbReference type="RuleBase" id="RU000492"/>
    </source>
</evidence>
<comment type="caution">
    <text evidence="11">The sequence shown here is derived from an EMBL/GenBank/DDBJ whole genome shotgun (WGS) entry which is preliminary data.</text>
</comment>
<protein>
    <submittedName>
        <fullName evidence="11">ATP-dependent RNA helicase DbpA</fullName>
        <ecNumber evidence="11">3.6.4.13</ecNumber>
    </submittedName>
</protein>
<dbReference type="NCBIfam" id="NF008744">
    <property type="entry name" value="PRK11776.1"/>
    <property type="match status" value="1"/>
</dbReference>
<dbReference type="SMART" id="SM00490">
    <property type="entry name" value="HELICc"/>
    <property type="match status" value="1"/>
</dbReference>
<feature type="domain" description="DEAD-box RNA helicase Q" evidence="10">
    <location>
        <begin position="4"/>
        <end position="32"/>
    </location>
</feature>
<dbReference type="Pfam" id="PF03880">
    <property type="entry name" value="DbpA"/>
    <property type="match status" value="1"/>
</dbReference>
<dbReference type="EC" id="3.6.4.13" evidence="11"/>
<keyword evidence="12" id="KW-1185">Reference proteome</keyword>
<evidence type="ECO:0000256" key="2">
    <source>
        <dbReference type="ARBA" id="ARBA00022801"/>
    </source>
</evidence>
<dbReference type="PROSITE" id="PS00039">
    <property type="entry name" value="DEAD_ATP_HELICASE"/>
    <property type="match status" value="1"/>
</dbReference>
<keyword evidence="2 7" id="KW-0378">Hydrolase</keyword>
<dbReference type="PANTHER" id="PTHR47959:SF1">
    <property type="entry name" value="ATP-DEPENDENT RNA HELICASE DBPA"/>
    <property type="match status" value="1"/>
</dbReference>
<evidence type="ECO:0000256" key="5">
    <source>
        <dbReference type="ARBA" id="ARBA00038437"/>
    </source>
</evidence>
<dbReference type="InterPro" id="IPR011545">
    <property type="entry name" value="DEAD/DEAH_box_helicase_dom"/>
</dbReference>
<dbReference type="CDD" id="cd18787">
    <property type="entry name" value="SF2_C_DEAD"/>
    <property type="match status" value="1"/>
</dbReference>
<dbReference type="Gene3D" id="3.30.70.330">
    <property type="match status" value="1"/>
</dbReference>
<dbReference type="Pfam" id="PF00270">
    <property type="entry name" value="DEAD"/>
    <property type="match status" value="1"/>
</dbReference>
<proteinExistence type="inferred from homology"/>
<dbReference type="InterPro" id="IPR001650">
    <property type="entry name" value="Helicase_C-like"/>
</dbReference>
<dbReference type="CDD" id="cd12501">
    <property type="entry name" value="RRM_EcDbpA_like"/>
    <property type="match status" value="1"/>
</dbReference>
<dbReference type="PANTHER" id="PTHR47959">
    <property type="entry name" value="ATP-DEPENDENT RNA HELICASE RHLE-RELATED"/>
    <property type="match status" value="1"/>
</dbReference>
<dbReference type="InterPro" id="IPR050079">
    <property type="entry name" value="DEAD_box_RNA_helicase"/>
</dbReference>
<keyword evidence="1 7" id="KW-0547">Nucleotide-binding</keyword>
<sequence length="466" mass="51283">MTSLSFSELGLRPELLTALESINYQLMTPIQAESLPGILSGKDLIAQGKTGSGKTAAFALGILQNIQPKNFRVQALVLCPTRELAEQVATEIRRLASAIENIKVLLLCGGVPFKPQAASLEYGAHIVVGTPGRIEDHLRRETLHLKHVQMLVLDEADRMLEMGFEESLNAIVEQTPSNRQTLLFSATFPEAIQSISSHILHSPQQVKVESVHDEAVIRQHFYQVADDMERQQAVKLLLMAHEPTSAVIFCNMKKEVQSLTENLAADGFSVIALHGDLEQRERDQALIQFANQSATVLVATDVAARGLDIDSVEMVINYHLAHDAEVHIHRIGRTGRAGKQGFACSLFTEKQRFKIAQLSEVLGQEIVTEELPGKEVLNQIPRRAPMVTLLIDGGKKQKIRPGDILGALTGEGGISGDEVGKINVTAMRSFVAVNKKSSQKALNKLNHGKLKGKKIRARFVQLENRY</sequence>
<dbReference type="Gene3D" id="3.40.50.300">
    <property type="entry name" value="P-loop containing nucleotide triphosphate hydrolases"/>
    <property type="match status" value="2"/>
</dbReference>
<dbReference type="InterPro" id="IPR014014">
    <property type="entry name" value="RNA_helicase_DEAD_Q_motif"/>
</dbReference>
<feature type="domain" description="Helicase C-terminal" evidence="9">
    <location>
        <begin position="216"/>
        <end position="379"/>
    </location>
</feature>
<dbReference type="SMART" id="SM00487">
    <property type="entry name" value="DEXDc"/>
    <property type="match status" value="1"/>
</dbReference>
<evidence type="ECO:0000259" key="8">
    <source>
        <dbReference type="PROSITE" id="PS51192"/>
    </source>
</evidence>
<evidence type="ECO:0000256" key="3">
    <source>
        <dbReference type="ARBA" id="ARBA00022806"/>
    </source>
</evidence>
<dbReference type="PROSITE" id="PS51195">
    <property type="entry name" value="Q_MOTIF"/>
    <property type="match status" value="1"/>
</dbReference>
<name>A0ABS0BTJ2_9GAMM</name>